<dbReference type="InterPro" id="IPR050587">
    <property type="entry name" value="GNT1/Glycosyltrans_8"/>
</dbReference>
<proteinExistence type="predicted"/>
<accession>A0ABP0V3Z6</accession>
<feature type="transmembrane region" description="Helical" evidence="1">
    <location>
        <begin position="393"/>
        <end position="410"/>
    </location>
</feature>
<feature type="transmembrane region" description="Helical" evidence="1">
    <location>
        <begin position="37"/>
        <end position="56"/>
    </location>
</feature>
<keyword evidence="1" id="KW-1133">Transmembrane helix</keyword>
<feature type="transmembrane region" description="Helical" evidence="1">
    <location>
        <begin position="416"/>
        <end position="437"/>
    </location>
</feature>
<dbReference type="SUPFAM" id="SSF53448">
    <property type="entry name" value="Nucleotide-diphospho-sugar transferases"/>
    <property type="match status" value="1"/>
</dbReference>
<sequence length="520" mass="60058">MHRMKNTGCDHAVDLTTQSQPRFIPNRRETKDHQRRWGVQIRTVVLVCSLLSLLVLNSVSTEAAYLHTRPSPKRNAYATMLYMGTVRDYEFYIAARVMLQTLVRFKVDADLVVIASQAVPVRWRRTLNDEGVKVKIVEDIPNPYWTQPKFNKRFLYTFNKLYVWSMMEYDRVVMLDADNLFLRNPDELFQCGQFCAAFINPCVFHTGLFVLQPSNETFNNMLQEIQERKPNQDGADQGLLTAYFTDLLDKPLFHPPTDGSRLDGLYRLPLGYQMDASYFYLKLKWKVPCGPNSVVTFPSVPTLKPWYWWSYPTLPLGISWHEKRRLSIGYGTEIPIILAEALFYIVTMMVAMFVQRKLILQDRTPAMKLCLGSRGSCPVDRIPFWHRMVSKTVVLLAISGSFAIPFFLIPTTVHPFMGWGVFLLGSMSLLIVTISSFQLRPLGVMTPWLVCTSLLLVMAWPFYTNGIVRILFVAVYACFMSPFLWWALKEIMASVDQSAEREPLMAWTNAARRRQLLGEW</sequence>
<feature type="transmembrane region" description="Helical" evidence="1">
    <location>
        <begin position="444"/>
        <end position="463"/>
    </location>
</feature>
<keyword evidence="1" id="KW-0472">Membrane</keyword>
<dbReference type="CDD" id="cd02537">
    <property type="entry name" value="GT8_Glycogenin"/>
    <property type="match status" value="1"/>
</dbReference>
<feature type="transmembrane region" description="Helical" evidence="1">
    <location>
        <begin position="334"/>
        <end position="354"/>
    </location>
</feature>
<dbReference type="Gene3D" id="3.90.550.10">
    <property type="entry name" value="Spore Coat Polysaccharide Biosynthesis Protein SpsA, Chain A"/>
    <property type="match status" value="1"/>
</dbReference>
<evidence type="ECO:0000313" key="2">
    <source>
        <dbReference type="EMBL" id="CAK9236914.1"/>
    </source>
</evidence>
<dbReference type="EMBL" id="OZ019901">
    <property type="protein sequence ID" value="CAK9236914.1"/>
    <property type="molecule type" value="Genomic_DNA"/>
</dbReference>
<organism evidence="2 3">
    <name type="scientific">Sphagnum troendelagicum</name>
    <dbReference type="NCBI Taxonomy" id="128251"/>
    <lineage>
        <taxon>Eukaryota</taxon>
        <taxon>Viridiplantae</taxon>
        <taxon>Streptophyta</taxon>
        <taxon>Embryophyta</taxon>
        <taxon>Bryophyta</taxon>
        <taxon>Sphagnophytina</taxon>
        <taxon>Sphagnopsida</taxon>
        <taxon>Sphagnales</taxon>
        <taxon>Sphagnaceae</taxon>
        <taxon>Sphagnum</taxon>
    </lineage>
</organism>
<evidence type="ECO:0000313" key="3">
    <source>
        <dbReference type="Proteomes" id="UP001497512"/>
    </source>
</evidence>
<protein>
    <submittedName>
        <fullName evidence="2">Uncharacterized protein</fullName>
    </submittedName>
</protein>
<keyword evidence="3" id="KW-1185">Reference proteome</keyword>
<dbReference type="InterPro" id="IPR029044">
    <property type="entry name" value="Nucleotide-diphossugar_trans"/>
</dbReference>
<dbReference type="PANTHER" id="PTHR11183">
    <property type="entry name" value="GLYCOGENIN SUBFAMILY MEMBER"/>
    <property type="match status" value="1"/>
</dbReference>
<gene>
    <name evidence="2" type="ORF">CSSPTR1EN2_LOCUS23314</name>
</gene>
<evidence type="ECO:0000256" key="1">
    <source>
        <dbReference type="SAM" id="Phobius"/>
    </source>
</evidence>
<keyword evidence="1" id="KW-0812">Transmembrane</keyword>
<reference evidence="2" key="1">
    <citation type="submission" date="2024-02" db="EMBL/GenBank/DDBJ databases">
        <authorList>
            <consortium name="ELIXIR-Norway"/>
            <consortium name="Elixir Norway"/>
        </authorList>
    </citation>
    <scope>NUCLEOTIDE SEQUENCE</scope>
</reference>
<dbReference type="Proteomes" id="UP001497512">
    <property type="component" value="Chromosome 9"/>
</dbReference>
<feature type="transmembrane region" description="Helical" evidence="1">
    <location>
        <begin position="469"/>
        <end position="488"/>
    </location>
</feature>
<name>A0ABP0V3Z6_9BRYO</name>